<gene>
    <name evidence="1" type="ORF">ACFS6I_10890</name>
</gene>
<dbReference type="RefSeq" id="WP_380920411.1">
    <property type="nucleotide sequence ID" value="NZ_JBHUPE010000004.1"/>
</dbReference>
<evidence type="ECO:0000313" key="1">
    <source>
        <dbReference type="EMBL" id="MFD2904433.1"/>
    </source>
</evidence>
<dbReference type="InterPro" id="IPR018490">
    <property type="entry name" value="cNMP-bd_dom_sf"/>
</dbReference>
<dbReference type="Gene3D" id="2.60.120.10">
    <property type="entry name" value="Jelly Rolls"/>
    <property type="match status" value="1"/>
</dbReference>
<dbReference type="Proteomes" id="UP001597509">
    <property type="component" value="Unassembled WGS sequence"/>
</dbReference>
<reference evidence="2" key="1">
    <citation type="journal article" date="2019" name="Int. J. Syst. Evol. Microbiol.">
        <title>The Global Catalogue of Microorganisms (GCM) 10K type strain sequencing project: providing services to taxonomists for standard genome sequencing and annotation.</title>
        <authorList>
            <consortium name="The Broad Institute Genomics Platform"/>
            <consortium name="The Broad Institute Genome Sequencing Center for Infectious Disease"/>
            <person name="Wu L."/>
            <person name="Ma J."/>
        </authorList>
    </citation>
    <scope>NUCLEOTIDE SEQUENCE [LARGE SCALE GENOMIC DNA]</scope>
    <source>
        <strain evidence="2">KCTC 22209</strain>
    </source>
</reference>
<evidence type="ECO:0000313" key="2">
    <source>
        <dbReference type="Proteomes" id="UP001597509"/>
    </source>
</evidence>
<accession>A0ABW5YVQ3</accession>
<dbReference type="SUPFAM" id="SSF51206">
    <property type="entry name" value="cAMP-binding domain-like"/>
    <property type="match status" value="1"/>
</dbReference>
<sequence>MENRESYKMLIKHLEAYRKLKDDQEKLLRQLVTVKYCAEKEIYLERGGIAKHLCFIYTGYALGYERRDEESKLSRIWQSGETILKTDSLLAFQRSKMDIIFPEGGHIIEIPFDYMGHTTALEPFFNYLLWQEVEYYQKQENLFRRHSSKELIDWFHLQYSSVRYKLTDQQIAQFLGITVRWYNKNKNVATRT</sequence>
<name>A0ABW5YVQ3_9SPHI</name>
<keyword evidence="2" id="KW-1185">Reference proteome</keyword>
<evidence type="ECO:0008006" key="3">
    <source>
        <dbReference type="Google" id="ProtNLM"/>
    </source>
</evidence>
<comment type="caution">
    <text evidence="1">The sequence shown here is derived from an EMBL/GenBank/DDBJ whole genome shotgun (WGS) entry which is preliminary data.</text>
</comment>
<organism evidence="1 2">
    <name type="scientific">Sphingobacterium anhuiense</name>
    <dbReference type="NCBI Taxonomy" id="493780"/>
    <lineage>
        <taxon>Bacteria</taxon>
        <taxon>Pseudomonadati</taxon>
        <taxon>Bacteroidota</taxon>
        <taxon>Sphingobacteriia</taxon>
        <taxon>Sphingobacteriales</taxon>
        <taxon>Sphingobacteriaceae</taxon>
        <taxon>Sphingobacterium</taxon>
    </lineage>
</organism>
<proteinExistence type="predicted"/>
<protein>
    <recommendedName>
        <fullName evidence="3">cAMP-binding domain of CRP or a regulatory subunit of cAMP-dependent protein kinases</fullName>
    </recommendedName>
</protein>
<dbReference type="EMBL" id="JBHUPE010000004">
    <property type="protein sequence ID" value="MFD2904433.1"/>
    <property type="molecule type" value="Genomic_DNA"/>
</dbReference>
<dbReference type="InterPro" id="IPR014710">
    <property type="entry name" value="RmlC-like_jellyroll"/>
</dbReference>